<dbReference type="SUPFAM" id="SSF50998">
    <property type="entry name" value="Quinoprotein alcohol dehydrogenase-like"/>
    <property type="match status" value="1"/>
</dbReference>
<dbReference type="RefSeq" id="WP_263543050.1">
    <property type="nucleotide sequence ID" value="NZ_JAOVZO020000001.1"/>
</dbReference>
<feature type="transmembrane region" description="Helical" evidence="3">
    <location>
        <begin position="12"/>
        <end position="33"/>
    </location>
</feature>
<evidence type="ECO:0000256" key="3">
    <source>
        <dbReference type="SAM" id="Phobius"/>
    </source>
</evidence>
<accession>A0A9X3YGQ2</accession>
<dbReference type="InterPro" id="IPR017927">
    <property type="entry name" value="FAD-bd_FR_type"/>
</dbReference>
<evidence type="ECO:0000313" key="7">
    <source>
        <dbReference type="Proteomes" id="UP001139971"/>
    </source>
</evidence>
<gene>
    <name evidence="6" type="ORF">OD750_001310</name>
</gene>
<keyword evidence="3" id="KW-0812">Transmembrane</keyword>
<dbReference type="SUPFAM" id="SSF54292">
    <property type="entry name" value="2Fe-2S ferredoxin-like"/>
    <property type="match status" value="1"/>
</dbReference>
<dbReference type="GO" id="GO:0016491">
    <property type="term" value="F:oxidoreductase activity"/>
    <property type="evidence" value="ECO:0007669"/>
    <property type="project" value="InterPro"/>
</dbReference>
<keyword evidence="7" id="KW-1185">Reference proteome</keyword>
<dbReference type="InterPro" id="IPR012675">
    <property type="entry name" value="Beta-grasp_dom_sf"/>
</dbReference>
<dbReference type="InterPro" id="IPR017938">
    <property type="entry name" value="Riboflavin_synthase-like_b-brl"/>
</dbReference>
<organism evidence="6 7">
    <name type="scientific">Tahibacter soli</name>
    <dbReference type="NCBI Taxonomy" id="2983605"/>
    <lineage>
        <taxon>Bacteria</taxon>
        <taxon>Pseudomonadati</taxon>
        <taxon>Pseudomonadota</taxon>
        <taxon>Gammaproteobacteria</taxon>
        <taxon>Lysobacterales</taxon>
        <taxon>Rhodanobacteraceae</taxon>
        <taxon>Tahibacter</taxon>
    </lineage>
</organism>
<proteinExistence type="predicted"/>
<evidence type="ECO:0000259" key="4">
    <source>
        <dbReference type="PROSITE" id="PS51085"/>
    </source>
</evidence>
<protein>
    <submittedName>
        <fullName evidence="6">PepSY domain-containing protein</fullName>
    </submittedName>
</protein>
<dbReference type="PANTHER" id="PTHR43644:SF1">
    <property type="entry name" value="NAD(P)H-FLAVIN REDUCTASE"/>
    <property type="match status" value="1"/>
</dbReference>
<dbReference type="Pfam" id="PF00175">
    <property type="entry name" value="NAD_binding_1"/>
    <property type="match status" value="1"/>
</dbReference>
<keyword evidence="2" id="KW-0274">FAD</keyword>
<dbReference type="EMBL" id="JAOVZO020000001">
    <property type="protein sequence ID" value="MDC8011177.1"/>
    <property type="molecule type" value="Genomic_DNA"/>
</dbReference>
<reference evidence="6" key="1">
    <citation type="submission" date="2023-02" db="EMBL/GenBank/DDBJ databases">
        <title>Tahibacter soli sp. nov. isolated from soil.</title>
        <authorList>
            <person name="Baek J.H."/>
            <person name="Lee J.K."/>
            <person name="Choi D.G."/>
            <person name="Jeon C.O."/>
        </authorList>
    </citation>
    <scope>NUCLEOTIDE SEQUENCE</scope>
    <source>
        <strain evidence="6">BL</strain>
    </source>
</reference>
<dbReference type="AlphaFoldDB" id="A0A9X3YGQ2"/>
<dbReference type="Pfam" id="PF03413">
    <property type="entry name" value="PepSY"/>
    <property type="match status" value="1"/>
</dbReference>
<sequence length="607" mass="66911">MTPWIRRLHKWFGLLVALQFVVWTFSGLVMSLLDHHRVEGEHHRAPVAPDTRAWPVDAASPAQALAAAKQPVQALDTRRLLDRPVYRLAFQDKEWLVDAHTLAAVEVDAATALAIAQADYVGDGVPGTPQRLDAATLEVRGHAGPIWRVDFSDEDSTTLYVSAQDGEILERRNDTWRWFDIVWMLHIMDYSGRQNFNHPLVILLAAGGLWIALSGVWLLVASFRASEFVPARWRRRRALTVLDTNGTELRSIESHDGDTVYVAMGRHGLQLPSNCGGGQSCGLCEVRVCGTPPEPTAADREHLGDSRVRMGYRLACNLAIGDAARIEVAAGASLWTECTGTVERVTAVTPFLREIVLAPATPPGSEFQPGAYLQVHVPGYAFARGDIAHPEHHRDDWAALDLPPTLANKEGVRRSYSLALPVEKCDGRLTLLARFSPGRQHGKKHPPGKGSTYLYSLKPGDTVRYSGPFGDFALKPGEREKVFIGGGAGMAPLRAMIHARLDAGATERIHYWYGARKAREAPYVDEMTALAARHPNFSWHLVLSEEAEASNGLVHEVAHARLLRDHANLAACEFYLCGPPAMLAATRKLLAQLEIPPERIAFDDFKI</sequence>
<dbReference type="InterPro" id="IPR025711">
    <property type="entry name" value="PepSY"/>
</dbReference>
<dbReference type="InterPro" id="IPR036010">
    <property type="entry name" value="2Fe-2S_ferredoxin-like_sf"/>
</dbReference>
<dbReference type="InterPro" id="IPR005625">
    <property type="entry name" value="PepSY-ass_TM"/>
</dbReference>
<evidence type="ECO:0000259" key="5">
    <source>
        <dbReference type="PROSITE" id="PS51384"/>
    </source>
</evidence>
<keyword evidence="3" id="KW-0472">Membrane</keyword>
<dbReference type="SUPFAM" id="SSF63380">
    <property type="entry name" value="Riboflavin synthase domain-like"/>
    <property type="match status" value="1"/>
</dbReference>
<dbReference type="InterPro" id="IPR001041">
    <property type="entry name" value="2Fe-2S_ferredoxin-type"/>
</dbReference>
<dbReference type="InterPro" id="IPR011047">
    <property type="entry name" value="Quinoprotein_ADH-like_sf"/>
</dbReference>
<dbReference type="GO" id="GO:0051536">
    <property type="term" value="F:iron-sulfur cluster binding"/>
    <property type="evidence" value="ECO:0007669"/>
    <property type="project" value="InterPro"/>
</dbReference>
<dbReference type="CDD" id="cd00207">
    <property type="entry name" value="fer2"/>
    <property type="match status" value="1"/>
</dbReference>
<dbReference type="Gene3D" id="3.40.50.80">
    <property type="entry name" value="Nucleotide-binding domain of ferredoxin-NADP reductase (FNR) module"/>
    <property type="match status" value="1"/>
</dbReference>
<dbReference type="InterPro" id="IPR039261">
    <property type="entry name" value="FNR_nucleotide-bd"/>
</dbReference>
<dbReference type="PANTHER" id="PTHR43644">
    <property type="entry name" value="NA(+)-TRANSLOCATING NADH-QUINONE REDUCTASE SUBUNIT"/>
    <property type="match status" value="1"/>
</dbReference>
<name>A0A9X3YGQ2_9GAMM</name>
<dbReference type="Gene3D" id="3.10.20.30">
    <property type="match status" value="1"/>
</dbReference>
<keyword evidence="3" id="KW-1133">Transmembrane helix</keyword>
<dbReference type="Pfam" id="PF00111">
    <property type="entry name" value="Fer2"/>
    <property type="match status" value="1"/>
</dbReference>
<evidence type="ECO:0000256" key="1">
    <source>
        <dbReference type="ARBA" id="ARBA00022630"/>
    </source>
</evidence>
<feature type="domain" description="2Fe-2S ferredoxin-type" evidence="4">
    <location>
        <begin position="237"/>
        <end position="332"/>
    </location>
</feature>
<keyword evidence="1" id="KW-0285">Flavoprotein</keyword>
<evidence type="ECO:0000313" key="6">
    <source>
        <dbReference type="EMBL" id="MDC8011177.1"/>
    </source>
</evidence>
<dbReference type="InterPro" id="IPR001433">
    <property type="entry name" value="OxRdtase_FAD/NAD-bd"/>
</dbReference>
<feature type="domain" description="FAD-binding FR-type" evidence="5">
    <location>
        <begin position="335"/>
        <end position="475"/>
    </location>
</feature>
<dbReference type="Proteomes" id="UP001139971">
    <property type="component" value="Unassembled WGS sequence"/>
</dbReference>
<dbReference type="Pfam" id="PF03929">
    <property type="entry name" value="PepSY_TM"/>
    <property type="match status" value="1"/>
</dbReference>
<dbReference type="Gene3D" id="2.40.30.10">
    <property type="entry name" value="Translation factors"/>
    <property type="match status" value="1"/>
</dbReference>
<dbReference type="SUPFAM" id="SSF52343">
    <property type="entry name" value="Ferredoxin reductase-like, C-terminal NADP-linked domain"/>
    <property type="match status" value="1"/>
</dbReference>
<comment type="caution">
    <text evidence="6">The sequence shown here is derived from an EMBL/GenBank/DDBJ whole genome shotgun (WGS) entry which is preliminary data.</text>
</comment>
<evidence type="ECO:0000256" key="2">
    <source>
        <dbReference type="ARBA" id="ARBA00022827"/>
    </source>
</evidence>
<dbReference type="PROSITE" id="PS51384">
    <property type="entry name" value="FAD_FR"/>
    <property type="match status" value="1"/>
</dbReference>
<dbReference type="PROSITE" id="PS51085">
    <property type="entry name" value="2FE2S_FER_2"/>
    <property type="match status" value="1"/>
</dbReference>
<feature type="transmembrane region" description="Helical" evidence="3">
    <location>
        <begin position="200"/>
        <end position="220"/>
    </location>
</feature>